<reference evidence="1 2" key="1">
    <citation type="submission" date="2019-12" db="EMBL/GenBank/DDBJ databases">
        <title>Roseobacter cerasinus sp. nov., isolated from seawater around aquaculture.</title>
        <authorList>
            <person name="Muramatsu S."/>
            <person name="Takabe Y."/>
            <person name="Mori K."/>
            <person name="Takaichi S."/>
            <person name="Hanada S."/>
        </authorList>
    </citation>
    <scope>NUCLEOTIDE SEQUENCE [LARGE SCALE GENOMIC DNA]</scope>
    <source>
        <strain evidence="1 2">AI77</strain>
    </source>
</reference>
<evidence type="ECO:0000313" key="1">
    <source>
        <dbReference type="EMBL" id="GFE51965.1"/>
    </source>
</evidence>
<dbReference type="RefSeq" id="WP_159980194.1">
    <property type="nucleotide sequence ID" value="NZ_BLIV01000008.1"/>
</dbReference>
<keyword evidence="2" id="KW-1185">Reference proteome</keyword>
<gene>
    <name evidence="1" type="ORF">So717_37180</name>
</gene>
<accession>A0A640VYE2</accession>
<dbReference type="EMBL" id="BLIV01000008">
    <property type="protein sequence ID" value="GFE51965.1"/>
    <property type="molecule type" value="Genomic_DNA"/>
</dbReference>
<sequence length="179" mass="19838">MTRARLGLTLLELLISLLLLAMISTAVASVTGYAVRLFDRTTEIEQQSEQLHNRTLLRGWIIRAAPSAPQDFEGTHRGLTFRTRSETALAWATGALIVQLRNAQSGAELHLHDNNDTPLQTLRLAATELRIAYYGPKEGETAWHDSWAGQDALPLLIRISGKDPALWPDFVAMPRLSAD</sequence>
<dbReference type="Proteomes" id="UP000436522">
    <property type="component" value="Unassembled WGS sequence"/>
</dbReference>
<organism evidence="1 2">
    <name type="scientific">Roseobacter cerasinus</name>
    <dbReference type="NCBI Taxonomy" id="2602289"/>
    <lineage>
        <taxon>Bacteria</taxon>
        <taxon>Pseudomonadati</taxon>
        <taxon>Pseudomonadota</taxon>
        <taxon>Alphaproteobacteria</taxon>
        <taxon>Rhodobacterales</taxon>
        <taxon>Roseobacteraceae</taxon>
        <taxon>Roseobacter</taxon>
    </lineage>
</organism>
<comment type="caution">
    <text evidence="1">The sequence shown here is derived from an EMBL/GenBank/DDBJ whole genome shotgun (WGS) entry which is preliminary data.</text>
</comment>
<evidence type="ECO:0008006" key="3">
    <source>
        <dbReference type="Google" id="ProtNLM"/>
    </source>
</evidence>
<dbReference type="AlphaFoldDB" id="A0A640VYE2"/>
<dbReference type="OrthoDB" id="7958789at2"/>
<evidence type="ECO:0000313" key="2">
    <source>
        <dbReference type="Proteomes" id="UP000436522"/>
    </source>
</evidence>
<name>A0A640VYE2_9RHOB</name>
<protein>
    <recommendedName>
        <fullName evidence="3">Type II secretion system protein J</fullName>
    </recommendedName>
</protein>
<proteinExistence type="predicted"/>